<dbReference type="NCBIfam" id="TIGR00750">
    <property type="entry name" value="lao"/>
    <property type="match status" value="1"/>
</dbReference>
<evidence type="ECO:0000259" key="6">
    <source>
        <dbReference type="SMART" id="SM00382"/>
    </source>
</evidence>
<dbReference type="InterPro" id="IPR027417">
    <property type="entry name" value="P-loop_NTPase"/>
</dbReference>
<dbReference type="Pfam" id="PF03308">
    <property type="entry name" value="MeaB"/>
    <property type="match status" value="1"/>
</dbReference>
<evidence type="ECO:0000256" key="1">
    <source>
        <dbReference type="ARBA" id="ARBA00009625"/>
    </source>
</evidence>
<gene>
    <name evidence="7" type="primary">meaB</name>
    <name evidence="7" type="ORF">EF806_00770</name>
</gene>
<keyword evidence="4" id="KW-0342">GTP-binding</keyword>
<keyword evidence="5" id="KW-0143">Chaperone</keyword>
<keyword evidence="2" id="KW-0547">Nucleotide-binding</keyword>
<evidence type="ECO:0000256" key="3">
    <source>
        <dbReference type="ARBA" id="ARBA00022801"/>
    </source>
</evidence>
<dbReference type="PANTHER" id="PTHR43087:SF1">
    <property type="entry name" value="LAO_AO TRANSPORT SYSTEM ATPASE"/>
    <property type="match status" value="1"/>
</dbReference>
<dbReference type="InterPro" id="IPR052040">
    <property type="entry name" value="GTPase/Isobutyryl-CoA_mutase"/>
</dbReference>
<dbReference type="InterPro" id="IPR003593">
    <property type="entry name" value="AAA+_ATPase"/>
</dbReference>
<dbReference type="PANTHER" id="PTHR43087">
    <property type="entry name" value="LYSINE/ARGININE/ORNITHINE TRANSPORT SYSTEM KINASE"/>
    <property type="match status" value="1"/>
</dbReference>
<dbReference type="SMART" id="SM00382">
    <property type="entry name" value="AAA"/>
    <property type="match status" value="1"/>
</dbReference>
<dbReference type="CDD" id="cd03114">
    <property type="entry name" value="MMAA-like"/>
    <property type="match status" value="1"/>
</dbReference>
<accession>A0A520KTR1</accession>
<evidence type="ECO:0000313" key="7">
    <source>
        <dbReference type="EMBL" id="RZN65458.1"/>
    </source>
</evidence>
<evidence type="ECO:0000256" key="4">
    <source>
        <dbReference type="ARBA" id="ARBA00023134"/>
    </source>
</evidence>
<evidence type="ECO:0000256" key="2">
    <source>
        <dbReference type="ARBA" id="ARBA00022741"/>
    </source>
</evidence>
<sequence length="340" mass="38072">MLILTVFTIKRIKLYIILKETIVSMDENDLVKKVLSGDKKTISKIITLVDNRDPKVSYIIDRLYPYTGRCQIIGITGPPGVGKSTLINQMVKEWNIDKKVAVIAIDPTSPFHGGAILGDRIRMQDCFLDENTFIRSIGTRGSYGGLSKSTHEITKVFDAAGYDIVLIETVGAGQVEVDIARLAHTTIVVVVPGLGDVIQTIKAGMFEIPDIVVVNKADLAGADQLVMDLKTVFNLSSKEWKPLVIKTVALKNEGVVDLISAIEKHWVYQKERGSLYEKERDKIKEELLNLIIDDVKRKILENINKDEILDLYIKKLVSKEITPYVAKDEIIKKILKDINI</sequence>
<dbReference type="GO" id="GO:0003924">
    <property type="term" value="F:GTPase activity"/>
    <property type="evidence" value="ECO:0007669"/>
    <property type="project" value="InterPro"/>
</dbReference>
<dbReference type="InterPro" id="IPR005129">
    <property type="entry name" value="GTPase_ArgK"/>
</dbReference>
<comment type="similarity">
    <text evidence="1">Belongs to the SIMIBI class G3E GTPase family. ArgK/MeaB subfamily.</text>
</comment>
<dbReference type="SUPFAM" id="SSF52540">
    <property type="entry name" value="P-loop containing nucleoside triphosphate hydrolases"/>
    <property type="match status" value="1"/>
</dbReference>
<dbReference type="Gene3D" id="3.40.50.300">
    <property type="entry name" value="P-loop containing nucleotide triphosphate hydrolases"/>
    <property type="match status" value="1"/>
</dbReference>
<comment type="caution">
    <text evidence="7">The sequence shown here is derived from an EMBL/GenBank/DDBJ whole genome shotgun (WGS) entry which is preliminary data.</text>
</comment>
<reference evidence="7 8" key="1">
    <citation type="journal article" date="2019" name="Nat. Microbiol.">
        <title>Wide diversity of methane and short-chain alkane metabolisms in uncultured archaea.</title>
        <authorList>
            <person name="Borrel G."/>
            <person name="Adam P.S."/>
            <person name="McKay L.J."/>
            <person name="Chen L.X."/>
            <person name="Sierra-Garcia I.N."/>
            <person name="Sieber C.M."/>
            <person name="Letourneur Q."/>
            <person name="Ghozlane A."/>
            <person name="Andersen G.L."/>
            <person name="Li W.J."/>
            <person name="Hallam S.J."/>
            <person name="Muyzer G."/>
            <person name="de Oliveira V.M."/>
            <person name="Inskeep W.P."/>
            <person name="Banfield J.F."/>
            <person name="Gribaldo S."/>
        </authorList>
    </citation>
    <scope>NUCLEOTIDE SEQUENCE [LARGE SCALE GENOMIC DNA]</scope>
    <source>
        <strain evidence="7">NM1a</strain>
    </source>
</reference>
<dbReference type="Proteomes" id="UP000317158">
    <property type="component" value="Unassembled WGS sequence"/>
</dbReference>
<feature type="domain" description="AAA+ ATPase" evidence="6">
    <location>
        <begin position="69"/>
        <end position="219"/>
    </location>
</feature>
<dbReference type="AlphaFoldDB" id="A0A520KTR1"/>
<name>A0A520KTR1_METT2</name>
<evidence type="ECO:0000313" key="8">
    <source>
        <dbReference type="Proteomes" id="UP000317158"/>
    </source>
</evidence>
<evidence type="ECO:0000256" key="5">
    <source>
        <dbReference type="ARBA" id="ARBA00023186"/>
    </source>
</evidence>
<dbReference type="EMBL" id="RXIF01000002">
    <property type="protein sequence ID" value="RZN65458.1"/>
    <property type="molecule type" value="Genomic_DNA"/>
</dbReference>
<dbReference type="GO" id="GO:0005525">
    <property type="term" value="F:GTP binding"/>
    <property type="evidence" value="ECO:0007669"/>
    <property type="project" value="UniProtKB-KW"/>
</dbReference>
<proteinExistence type="inferred from homology"/>
<protein>
    <submittedName>
        <fullName evidence="7">Methylmalonyl Co-A mutase-associated GTPase MeaB</fullName>
    </submittedName>
</protein>
<organism evidence="7 8">
    <name type="scientific">Methanoliparum thermophilum</name>
    <dbReference type="NCBI Taxonomy" id="2491083"/>
    <lineage>
        <taxon>Archaea</taxon>
        <taxon>Methanobacteriati</taxon>
        <taxon>Methanobacteriota</taxon>
        <taxon>Candidatus Methanoliparia</taxon>
        <taxon>Candidatus Methanoliparales</taxon>
        <taxon>Candidatus Methanoliparaceae</taxon>
        <taxon>Candidatus Methanoliparum</taxon>
    </lineage>
</organism>
<keyword evidence="3" id="KW-0378">Hydrolase</keyword>